<feature type="region of interest" description="Disordered" evidence="1">
    <location>
        <begin position="834"/>
        <end position="857"/>
    </location>
</feature>
<feature type="domain" description="C2H2-type" evidence="2">
    <location>
        <begin position="618"/>
        <end position="640"/>
    </location>
</feature>
<reference evidence="3" key="1">
    <citation type="submission" date="2020-11" db="EMBL/GenBank/DDBJ databases">
        <authorList>
            <person name="Tran Van P."/>
        </authorList>
    </citation>
    <scope>NUCLEOTIDE SEQUENCE</scope>
</reference>
<feature type="region of interest" description="Disordered" evidence="1">
    <location>
        <begin position="95"/>
        <end position="121"/>
    </location>
</feature>
<protein>
    <recommendedName>
        <fullName evidence="2">C2H2-type domain-containing protein</fullName>
    </recommendedName>
</protein>
<gene>
    <name evidence="3" type="ORF">TSIB3V08_LOCUS872</name>
</gene>
<organism evidence="3">
    <name type="scientific">Timema shepardi</name>
    <name type="common">Walking stick</name>
    <dbReference type="NCBI Taxonomy" id="629360"/>
    <lineage>
        <taxon>Eukaryota</taxon>
        <taxon>Metazoa</taxon>
        <taxon>Ecdysozoa</taxon>
        <taxon>Arthropoda</taxon>
        <taxon>Hexapoda</taxon>
        <taxon>Insecta</taxon>
        <taxon>Pterygota</taxon>
        <taxon>Neoptera</taxon>
        <taxon>Polyneoptera</taxon>
        <taxon>Phasmatodea</taxon>
        <taxon>Timematodea</taxon>
        <taxon>Timematoidea</taxon>
        <taxon>Timematidae</taxon>
        <taxon>Timema</taxon>
    </lineage>
</organism>
<accession>A0A7R9FVI2</accession>
<dbReference type="PROSITE" id="PS00028">
    <property type="entry name" value="ZINC_FINGER_C2H2_1"/>
    <property type="match status" value="2"/>
</dbReference>
<sequence length="987" mass="111675">MGMNECFGPIPPLTTQLYLSVREKANPNHPGFVSPAVEQDHVSPIVNSSAKALNTSSAPMRSSFHGMARYKSHMMNQKVVRLHEAEQKKIQDIARYNEVQRPRYQDASSNKSEENYQDPGRYHDAHRKAHTVQFHDLPKQSSQTLNYSEATNKEFAGHSNDGLAPSSTKLQDKASSDLEDSSYVDEHNPHIYNRSPFEDGTGRYIKKRRSRLKGISKKSQNLHSNKNNQTLRQYLANWDEECDDVTTNPKLPDVVPSNNVEPVLVLDYRSLGNDGLSSLQADVGIGRPADSGLIQMTYQEIDDMNTVNKQSLQNIPEECEHIDVAFQEQIEEHHSKEEVNSRNDIIKEKGIDLKSTNSPVDCSIGWPYYGKSPMRWTRIKRKETDYYKSHLVTTDQIIRTLAKEDHPDLLPGTSNVKVCLTPKSHHERESKTWSVVDPSGSGESSHWSFVEENNNDLITASQNAKQDEHYNNQVPIVLVKKLVLKREADGKIGNECEHLPKFAHSSEDDDEIKKTDAANAKGRKTLLKKRSSNSSRVPETCQVCGSHYKDKAEKIEHVKEHLYHCQQCHIAFNSKKELESNSRQLEESKFKFELKALLGEFVRHRSSRHPRTKEQHHCLLCQRTFPTLQRHQLHLSGHLHRHLETAQRRTIHTLFRLFTGNDCPALTPLSEEEASGVSWFPAEGGAIHFYHQAPPLQIAVQLHLELPATIMSSATLWSNMVSPILSLQILNLEFPGFSSLVYCESSTLDHVDTKTRNMFSTSPVSVQYYLYLLRTQRNATISGSVETWAEVPTTQIYMNPHMMQGRLQDEMHTRGPFLLRWSLQAEFLTSSDDAGSHIGGANSSHQRPGNGRGGGVPKAALTRAHLAGGGSGGLTLKSSSHQEKLFANMLPLFWKQNTILAETPYSHQMATVTRDTELVLLPQDTRLIELCTNHLHDAMSHESHPHSMLHPISCQRSRHKSPLVTFLFQENEDKDKNAFAGPSHSKR</sequence>
<dbReference type="InterPro" id="IPR013087">
    <property type="entry name" value="Znf_C2H2_type"/>
</dbReference>
<dbReference type="SMART" id="SM00355">
    <property type="entry name" value="ZnF_C2H2"/>
    <property type="match status" value="2"/>
</dbReference>
<evidence type="ECO:0000313" key="3">
    <source>
        <dbReference type="EMBL" id="CAD7256592.1"/>
    </source>
</evidence>
<proteinExistence type="predicted"/>
<evidence type="ECO:0000259" key="2">
    <source>
        <dbReference type="PROSITE" id="PS00028"/>
    </source>
</evidence>
<name>A0A7R9FVI2_TIMSH</name>
<evidence type="ECO:0000256" key="1">
    <source>
        <dbReference type="SAM" id="MobiDB-lite"/>
    </source>
</evidence>
<dbReference type="EMBL" id="OC000227">
    <property type="protein sequence ID" value="CAD7256592.1"/>
    <property type="molecule type" value="Genomic_DNA"/>
</dbReference>
<dbReference type="AlphaFoldDB" id="A0A7R9FVI2"/>
<feature type="region of interest" description="Disordered" evidence="1">
    <location>
        <begin position="155"/>
        <end position="200"/>
    </location>
</feature>
<feature type="domain" description="C2H2-type" evidence="2">
    <location>
        <begin position="541"/>
        <end position="561"/>
    </location>
</feature>